<organism evidence="1 2">
    <name type="scientific">Ahniella affigens</name>
    <dbReference type="NCBI Taxonomy" id="2021234"/>
    <lineage>
        <taxon>Bacteria</taxon>
        <taxon>Pseudomonadati</taxon>
        <taxon>Pseudomonadota</taxon>
        <taxon>Gammaproteobacteria</taxon>
        <taxon>Lysobacterales</taxon>
        <taxon>Rhodanobacteraceae</taxon>
        <taxon>Ahniella</taxon>
    </lineage>
</organism>
<dbReference type="EMBL" id="CP027860">
    <property type="protein sequence ID" value="AVP97435.1"/>
    <property type="molecule type" value="Genomic_DNA"/>
</dbReference>
<evidence type="ECO:0000313" key="2">
    <source>
        <dbReference type="Proteomes" id="UP000241074"/>
    </source>
</evidence>
<reference evidence="1 2" key="1">
    <citation type="submission" date="2018-03" db="EMBL/GenBank/DDBJ databases">
        <title>Ahniella affigens gen. nov., sp. nov., a gammaproteobacterium isolated from sandy soil near a stream.</title>
        <authorList>
            <person name="Ko Y."/>
            <person name="Kim J.-H."/>
        </authorList>
    </citation>
    <scope>NUCLEOTIDE SEQUENCE [LARGE SCALE GENOMIC DNA]</scope>
    <source>
        <strain evidence="1 2">D13</strain>
    </source>
</reference>
<gene>
    <name evidence="1" type="ORF">C7S18_09605</name>
</gene>
<protein>
    <submittedName>
        <fullName evidence="1">Uncharacterized protein</fullName>
    </submittedName>
</protein>
<sequence length="60" mass="6608">MTGICRLLDAAHPVQPAGFSPVPKSLNCLGSYAEGWQSRLKSRHSRSPDKRGQLMIASWL</sequence>
<dbReference type="Proteomes" id="UP000241074">
    <property type="component" value="Chromosome"/>
</dbReference>
<keyword evidence="2" id="KW-1185">Reference proteome</keyword>
<accession>A0A2P1PRH5</accession>
<reference evidence="1 2" key="2">
    <citation type="submission" date="2018-03" db="EMBL/GenBank/DDBJ databases">
        <authorList>
            <person name="Keele B.F."/>
        </authorList>
    </citation>
    <scope>NUCLEOTIDE SEQUENCE [LARGE SCALE GENOMIC DNA]</scope>
    <source>
        <strain evidence="1 2">D13</strain>
    </source>
</reference>
<name>A0A2P1PRH5_9GAMM</name>
<dbReference type="KEGG" id="xba:C7S18_09605"/>
<dbReference type="AlphaFoldDB" id="A0A2P1PRH5"/>
<evidence type="ECO:0000313" key="1">
    <source>
        <dbReference type="EMBL" id="AVP97435.1"/>
    </source>
</evidence>
<proteinExistence type="predicted"/>